<feature type="transmembrane region" description="Helical" evidence="8">
    <location>
        <begin position="606"/>
        <end position="625"/>
    </location>
</feature>
<proteinExistence type="predicted"/>
<sequence>MNLLAICIALIQCAFSSATKDDYYDKKFCVGKSSGLHADPVDCRAYYDCSHGRTRHRTGLSTGLMYDPQSKRFSHSWEMNCPIRKVYRELWKNVPGSLVADLKSSSLYPCTISKTEFIDTFVFTNQTATIITLWMSNNELPAGKRLIIDQRMYNIIYQWDKSVNQASEKIYLEEGRLYYMEVLHKENVLADFICVGAKFPTLKKEQPISSRHLVMEGTELGLIGCKGSERGLENVNCLAEACENPYQKLETFKQSMDTVMKSLKSISSDQSPSSLRKITQVTKSNKTLAIEIAEVTESFGKELADKWSNETSAVISSETNIAMQASVLSENYRFSVSNMDKNWQGINDFLTLKMTGNRLQNKTKAFSVIYKSLHEMLPSTPTKVIKEKDNEEAHYMLNSRIIGSLVFPPASNQKLDVHVTLQHVMYKSNATLVPVCVWWDFTARSVNNSGSWSTKGCEVDAAASNETHSICKCDHLTNFAVLMQVKSDSDLELPESHAVALQIITYVGCGLSLIGVTLTVVIISCLSGLRSERNLIHLNLSLCIGVFQVIFLAGIEATSNKIACTLVAVLLHYLLLVSFAWMLVEGVYLYIMVITVFENSKEQLRIFGACAYGLPGIIVLIAASVAHDGYGTDSSCWLSVANGVIYAFVAPALAIILVNTIILVMVIREIIKIQTNGVSHSTKFVLVKSGIKSAVVLFPLLGITWLFGILALDSKTIVFQYLFAIFNSLQGFFIFIFHCLLNSEIRKTLQRKKEIWSSRRTTFFSPSSTTPSSTAAAPTTNATLSDVNMMSISEDTSNSQSAVEGVNVKSSLPSEENPRRAHQDTNGQADVTPNGTIKTTNGHGPSPAWLSMEHNQGPTKVKLPPVTVPGNKKRKPKRVTNKTPRQSSKGKLHVNTSIEPLQEETTESNVKT</sequence>
<dbReference type="InterPro" id="IPR017983">
    <property type="entry name" value="GPCR_2_secretin-like_CS"/>
</dbReference>
<dbReference type="AlphaFoldDB" id="A0A9W9YEZ8"/>
<evidence type="ECO:0000313" key="14">
    <source>
        <dbReference type="Proteomes" id="UP001163046"/>
    </source>
</evidence>
<dbReference type="PROSITE" id="PS50940">
    <property type="entry name" value="CHIT_BIND_II"/>
    <property type="match status" value="1"/>
</dbReference>
<feature type="transmembrane region" description="Helical" evidence="8">
    <location>
        <begin position="718"/>
        <end position="741"/>
    </location>
</feature>
<evidence type="ECO:0000256" key="3">
    <source>
        <dbReference type="ARBA" id="ARBA00022729"/>
    </source>
</evidence>
<evidence type="ECO:0000313" key="13">
    <source>
        <dbReference type="EMBL" id="KAJ7337913.1"/>
    </source>
</evidence>
<feature type="domain" description="G-protein coupled receptors family 2 profile 2" evidence="11">
    <location>
        <begin position="501"/>
        <end position="742"/>
    </location>
</feature>
<dbReference type="PANTHER" id="PTHR12011">
    <property type="entry name" value="ADHESION G-PROTEIN COUPLED RECEPTOR"/>
    <property type="match status" value="1"/>
</dbReference>
<dbReference type="PROSITE" id="PS50221">
    <property type="entry name" value="GAIN_B"/>
    <property type="match status" value="1"/>
</dbReference>
<feature type="compositionally biased region" description="Polar residues" evidence="7">
    <location>
        <begin position="824"/>
        <end position="843"/>
    </location>
</feature>
<feature type="region of interest" description="Disordered" evidence="7">
    <location>
        <begin position="794"/>
        <end position="912"/>
    </location>
</feature>
<feature type="signal peptide" evidence="9">
    <location>
        <begin position="1"/>
        <end position="18"/>
    </location>
</feature>
<feature type="domain" description="GAIN-B" evidence="10">
    <location>
        <begin position="311"/>
        <end position="489"/>
    </location>
</feature>
<dbReference type="SMART" id="SM00303">
    <property type="entry name" value="GPS"/>
    <property type="match status" value="1"/>
</dbReference>
<feature type="chain" id="PRO_5040908895" evidence="9">
    <location>
        <begin position="19"/>
        <end position="912"/>
    </location>
</feature>
<reference evidence="13" key="1">
    <citation type="submission" date="2023-01" db="EMBL/GenBank/DDBJ databases">
        <title>Genome assembly of the deep-sea coral Lophelia pertusa.</title>
        <authorList>
            <person name="Herrera S."/>
            <person name="Cordes E."/>
        </authorList>
    </citation>
    <scope>NUCLEOTIDE SEQUENCE</scope>
    <source>
        <strain evidence="13">USNM1676648</strain>
        <tissue evidence="13">Polyp</tissue>
    </source>
</reference>
<dbReference type="Pfam" id="PF00002">
    <property type="entry name" value="7tm_2"/>
    <property type="match status" value="1"/>
</dbReference>
<feature type="transmembrane region" description="Helical" evidence="8">
    <location>
        <begin position="503"/>
        <end position="526"/>
    </location>
</feature>
<feature type="transmembrane region" description="Helical" evidence="8">
    <location>
        <begin position="693"/>
        <end position="712"/>
    </location>
</feature>
<evidence type="ECO:0000259" key="12">
    <source>
        <dbReference type="PROSITE" id="PS50940"/>
    </source>
</evidence>
<dbReference type="Gene3D" id="1.20.1070.10">
    <property type="entry name" value="Rhodopsin 7-helix transmembrane proteins"/>
    <property type="match status" value="1"/>
</dbReference>
<feature type="compositionally biased region" description="Low complexity" evidence="7">
    <location>
        <begin position="858"/>
        <end position="869"/>
    </location>
</feature>
<comment type="subcellular location">
    <subcellularLocation>
        <location evidence="1">Membrane</location>
        <topology evidence="1">Multi-pass membrane protein</topology>
    </subcellularLocation>
</comment>
<evidence type="ECO:0000256" key="1">
    <source>
        <dbReference type="ARBA" id="ARBA00004141"/>
    </source>
</evidence>
<dbReference type="PRINTS" id="PR00249">
    <property type="entry name" value="GPCRSECRETIN"/>
</dbReference>
<dbReference type="GO" id="GO:0005576">
    <property type="term" value="C:extracellular region"/>
    <property type="evidence" value="ECO:0007669"/>
    <property type="project" value="InterPro"/>
</dbReference>
<protein>
    <submittedName>
        <fullName evidence="13">Uncharacterized protein</fullName>
    </submittedName>
</protein>
<gene>
    <name evidence="13" type="ORF">OS493_008072</name>
</gene>
<feature type="compositionally biased region" description="Basic residues" evidence="7">
    <location>
        <begin position="871"/>
        <end position="880"/>
    </location>
</feature>
<dbReference type="Gene3D" id="3.20.20.80">
    <property type="entry name" value="Glycosidases"/>
    <property type="match status" value="1"/>
</dbReference>
<keyword evidence="5 8" id="KW-0472">Membrane</keyword>
<evidence type="ECO:0000256" key="6">
    <source>
        <dbReference type="ARBA" id="ARBA00023157"/>
    </source>
</evidence>
<evidence type="ECO:0000256" key="8">
    <source>
        <dbReference type="SAM" id="Phobius"/>
    </source>
</evidence>
<evidence type="ECO:0000256" key="9">
    <source>
        <dbReference type="SAM" id="SignalP"/>
    </source>
</evidence>
<keyword evidence="4 8" id="KW-1133">Transmembrane helix</keyword>
<feature type="transmembrane region" description="Helical" evidence="8">
    <location>
        <begin position="538"/>
        <end position="558"/>
    </location>
</feature>
<dbReference type="InterPro" id="IPR046338">
    <property type="entry name" value="GAIN_dom_sf"/>
</dbReference>
<dbReference type="GO" id="GO:0008061">
    <property type="term" value="F:chitin binding"/>
    <property type="evidence" value="ECO:0007669"/>
    <property type="project" value="InterPro"/>
</dbReference>
<name>A0A9W9YEZ8_9CNID</name>
<dbReference type="Gene3D" id="2.60.220.50">
    <property type="match status" value="1"/>
</dbReference>
<dbReference type="GO" id="GO:0007166">
    <property type="term" value="P:cell surface receptor signaling pathway"/>
    <property type="evidence" value="ECO:0007669"/>
    <property type="project" value="InterPro"/>
</dbReference>
<dbReference type="InterPro" id="IPR000832">
    <property type="entry name" value="GPCR_2_secretin-like"/>
</dbReference>
<dbReference type="PROSITE" id="PS00650">
    <property type="entry name" value="G_PROTEIN_RECEP_F2_2"/>
    <property type="match status" value="1"/>
</dbReference>
<dbReference type="InterPro" id="IPR057244">
    <property type="entry name" value="GAIN_B"/>
</dbReference>
<dbReference type="PROSITE" id="PS50261">
    <property type="entry name" value="G_PROTEIN_RECEP_F2_4"/>
    <property type="match status" value="1"/>
</dbReference>
<evidence type="ECO:0000259" key="11">
    <source>
        <dbReference type="PROSITE" id="PS50261"/>
    </source>
</evidence>
<evidence type="ECO:0000256" key="7">
    <source>
        <dbReference type="SAM" id="MobiDB-lite"/>
    </source>
</evidence>
<dbReference type="FunFam" id="1.20.1070.10:FF:000073">
    <property type="entry name" value="Adhesion G-protein coupled receptor D1"/>
    <property type="match status" value="1"/>
</dbReference>
<feature type="compositionally biased region" description="Polar residues" evidence="7">
    <location>
        <begin position="794"/>
        <end position="814"/>
    </location>
</feature>
<dbReference type="InterPro" id="IPR002557">
    <property type="entry name" value="Chitin-bd_dom"/>
</dbReference>
<feature type="domain" description="Chitin-binding type-2" evidence="12">
    <location>
        <begin position="26"/>
        <end position="83"/>
    </location>
</feature>
<evidence type="ECO:0000256" key="4">
    <source>
        <dbReference type="ARBA" id="ARBA00022989"/>
    </source>
</evidence>
<keyword evidence="6" id="KW-1015">Disulfide bond</keyword>
<evidence type="ECO:0000256" key="5">
    <source>
        <dbReference type="ARBA" id="ARBA00023136"/>
    </source>
</evidence>
<dbReference type="SUPFAM" id="SSF81321">
    <property type="entry name" value="Family A G protein-coupled receptor-like"/>
    <property type="match status" value="1"/>
</dbReference>
<dbReference type="Proteomes" id="UP001163046">
    <property type="component" value="Unassembled WGS sequence"/>
</dbReference>
<dbReference type="Pfam" id="PF01607">
    <property type="entry name" value="CBM_14"/>
    <property type="match status" value="1"/>
</dbReference>
<dbReference type="InterPro" id="IPR017981">
    <property type="entry name" value="GPCR_2-like_7TM"/>
</dbReference>
<feature type="transmembrane region" description="Helical" evidence="8">
    <location>
        <begin position="570"/>
        <end position="594"/>
    </location>
</feature>
<dbReference type="OrthoDB" id="1100386at2759"/>
<dbReference type="InterPro" id="IPR000203">
    <property type="entry name" value="GPS"/>
</dbReference>
<organism evidence="13 14">
    <name type="scientific">Desmophyllum pertusum</name>
    <dbReference type="NCBI Taxonomy" id="174260"/>
    <lineage>
        <taxon>Eukaryota</taxon>
        <taxon>Metazoa</taxon>
        <taxon>Cnidaria</taxon>
        <taxon>Anthozoa</taxon>
        <taxon>Hexacorallia</taxon>
        <taxon>Scleractinia</taxon>
        <taxon>Caryophylliina</taxon>
        <taxon>Caryophylliidae</taxon>
        <taxon>Desmophyllum</taxon>
    </lineage>
</organism>
<evidence type="ECO:0000256" key="2">
    <source>
        <dbReference type="ARBA" id="ARBA00022692"/>
    </source>
</evidence>
<accession>A0A9W9YEZ8</accession>
<dbReference type="Pfam" id="PF01825">
    <property type="entry name" value="GPS"/>
    <property type="match status" value="1"/>
</dbReference>
<feature type="transmembrane region" description="Helical" evidence="8">
    <location>
        <begin position="645"/>
        <end position="667"/>
    </location>
</feature>
<keyword evidence="3 9" id="KW-0732">Signal</keyword>
<evidence type="ECO:0000259" key="10">
    <source>
        <dbReference type="PROSITE" id="PS50221"/>
    </source>
</evidence>
<dbReference type="EMBL" id="MU827780">
    <property type="protein sequence ID" value="KAJ7337913.1"/>
    <property type="molecule type" value="Genomic_DNA"/>
</dbReference>
<keyword evidence="14" id="KW-1185">Reference proteome</keyword>
<dbReference type="GO" id="GO:0005886">
    <property type="term" value="C:plasma membrane"/>
    <property type="evidence" value="ECO:0007669"/>
    <property type="project" value="TreeGrafter"/>
</dbReference>
<dbReference type="GO" id="GO:0004930">
    <property type="term" value="F:G protein-coupled receptor activity"/>
    <property type="evidence" value="ECO:0007669"/>
    <property type="project" value="InterPro"/>
</dbReference>
<comment type="caution">
    <text evidence="13">The sequence shown here is derived from an EMBL/GenBank/DDBJ whole genome shotgun (WGS) entry which is preliminary data.</text>
</comment>
<keyword evidence="2 8" id="KW-0812">Transmembrane</keyword>
<feature type="compositionally biased region" description="Polar residues" evidence="7">
    <location>
        <begin position="881"/>
        <end position="899"/>
    </location>
</feature>
<dbReference type="PANTHER" id="PTHR12011:SF347">
    <property type="entry name" value="FI21270P1-RELATED"/>
    <property type="match status" value="1"/>
</dbReference>